<dbReference type="EC" id="3.4.21.4" evidence="11"/>
<dbReference type="RefSeq" id="XP_001359499.4">
    <property type="nucleotide sequence ID" value="XM_001359462.4"/>
</dbReference>
<accession>A0A6I8UQZ5</accession>
<evidence type="ECO:0000256" key="8">
    <source>
        <dbReference type="ARBA" id="ARBA00023145"/>
    </source>
</evidence>
<keyword evidence="13" id="KW-0812">Transmembrane</keyword>
<keyword evidence="4 12" id="KW-0645">Protease</keyword>
<evidence type="ECO:0000256" key="9">
    <source>
        <dbReference type="ARBA" id="ARBA00023157"/>
    </source>
</evidence>
<evidence type="ECO:0000256" key="11">
    <source>
        <dbReference type="ARBA" id="ARBA00038868"/>
    </source>
</evidence>
<reference evidence="16" key="2">
    <citation type="submission" date="2025-08" db="UniProtKB">
        <authorList>
            <consortium name="RefSeq"/>
        </authorList>
    </citation>
    <scope>IDENTIFICATION</scope>
    <source>
        <strain evidence="16">MV-25-SWS-2005</strain>
        <tissue evidence="16">Whole body</tissue>
    </source>
</reference>
<evidence type="ECO:0000259" key="14">
    <source>
        <dbReference type="PROSITE" id="PS50240"/>
    </source>
</evidence>
<reference evidence="15" key="1">
    <citation type="submission" date="2024-06" db="UniProtKB">
        <authorList>
            <consortium name="RefSeq"/>
        </authorList>
    </citation>
    <scope>NUCLEOTIDE SEQUENCE [LARGE SCALE GENOMIC DNA]</scope>
    <source>
        <strain evidence="15">MV2-25</strain>
    </source>
</reference>
<comment type="catalytic activity">
    <reaction evidence="10">
        <text>Preferential cleavage: Arg-|-Xaa, Lys-|-Xaa.</text>
        <dbReference type="EC" id="3.4.21.4"/>
    </reaction>
</comment>
<dbReference type="AlphaFoldDB" id="A0A6I8UQZ5"/>
<dbReference type="Pfam" id="PF00089">
    <property type="entry name" value="Trypsin"/>
    <property type="match status" value="1"/>
</dbReference>
<evidence type="ECO:0000256" key="3">
    <source>
        <dbReference type="ARBA" id="ARBA00022525"/>
    </source>
</evidence>
<keyword evidence="9" id="KW-1015">Disulfide bond</keyword>
<dbReference type="Gene3D" id="2.40.10.10">
    <property type="entry name" value="Trypsin-like serine proteases"/>
    <property type="match status" value="2"/>
</dbReference>
<evidence type="ECO:0000256" key="1">
    <source>
        <dbReference type="ARBA" id="ARBA00004239"/>
    </source>
</evidence>
<evidence type="ECO:0000256" key="5">
    <source>
        <dbReference type="ARBA" id="ARBA00022729"/>
    </source>
</evidence>
<evidence type="ECO:0000256" key="7">
    <source>
        <dbReference type="ARBA" id="ARBA00022825"/>
    </source>
</evidence>
<evidence type="ECO:0000313" key="15">
    <source>
        <dbReference type="Proteomes" id="UP000001819"/>
    </source>
</evidence>
<dbReference type="GO" id="GO:0004252">
    <property type="term" value="F:serine-type endopeptidase activity"/>
    <property type="evidence" value="ECO:0007669"/>
    <property type="project" value="UniProtKB-EC"/>
</dbReference>
<keyword evidence="7 12" id="KW-0720">Serine protease</keyword>
<dbReference type="GO" id="GO:0005576">
    <property type="term" value="C:extracellular region"/>
    <property type="evidence" value="ECO:0007669"/>
    <property type="project" value="UniProtKB-SubCell"/>
</dbReference>
<evidence type="ECO:0000256" key="2">
    <source>
        <dbReference type="ARBA" id="ARBA00007664"/>
    </source>
</evidence>
<dbReference type="InterPro" id="IPR001254">
    <property type="entry name" value="Trypsin_dom"/>
</dbReference>
<keyword evidence="8" id="KW-0865">Zymogen</keyword>
<dbReference type="PROSITE" id="PS00135">
    <property type="entry name" value="TRYPSIN_SER"/>
    <property type="match status" value="1"/>
</dbReference>
<dbReference type="PANTHER" id="PTHR24276">
    <property type="entry name" value="POLYSERASE-RELATED"/>
    <property type="match status" value="1"/>
</dbReference>
<dbReference type="FunFam" id="2.40.10.10:FF:000036">
    <property type="entry name" value="Trypsin beta"/>
    <property type="match status" value="1"/>
</dbReference>
<keyword evidence="5" id="KW-0732">Signal</keyword>
<dbReference type="InParanoid" id="A0A6I8UQZ5"/>
<keyword evidence="6 12" id="KW-0378">Hydrolase</keyword>
<dbReference type="InterPro" id="IPR043504">
    <property type="entry name" value="Peptidase_S1_PA_chymotrypsin"/>
</dbReference>
<dbReference type="CDD" id="cd00190">
    <property type="entry name" value="Tryp_SPc"/>
    <property type="match status" value="1"/>
</dbReference>
<evidence type="ECO:0000256" key="10">
    <source>
        <dbReference type="ARBA" id="ARBA00036320"/>
    </source>
</evidence>
<keyword evidence="3" id="KW-0964">Secreted</keyword>
<dbReference type="KEGG" id="dpo:4802610"/>
<sequence length="298" mass="32143">MGGYHFQLIRVGVKVPPALVMFAIKLFCLYLSVTMAATWIAPTKTSTDPMRSMETAAADPIRINGGQMVNETVPFQISLQAQRRGRWSHFCGGSIVSAQHVLTAAHCVEKMKVENISVVVGTLNWKSGGLRHRVVAKHVHPQYAMSPRIINDIALVKVTPPFRLNRADIGTIHLGGTDRIGEKVAVRLTGWGSTTPATSSASLPDHLQALHYSTISNEECNQKGFRVTRNEICALATHGQGACVGDSGGPLILAGSRPQLVGIVSYGSSTCAQGRPDVYTRVSSFLPYISKVINQDLA</sequence>
<proteinExistence type="inferred from homology"/>
<comment type="subcellular location">
    <subcellularLocation>
        <location evidence="1">Secreted</location>
        <location evidence="1">Extracellular space</location>
    </subcellularLocation>
</comment>
<dbReference type="InterPro" id="IPR050430">
    <property type="entry name" value="Peptidase_S1"/>
</dbReference>
<evidence type="ECO:0000313" key="16">
    <source>
        <dbReference type="RefSeq" id="XP_001359499.4"/>
    </source>
</evidence>
<keyword evidence="15" id="KW-1185">Reference proteome</keyword>
<dbReference type="PROSITE" id="PS50240">
    <property type="entry name" value="TRYPSIN_DOM"/>
    <property type="match status" value="1"/>
</dbReference>
<keyword evidence="13" id="KW-0472">Membrane</keyword>
<feature type="transmembrane region" description="Helical" evidence="13">
    <location>
        <begin position="20"/>
        <end position="41"/>
    </location>
</feature>
<dbReference type="PROSITE" id="PS00134">
    <property type="entry name" value="TRYPSIN_HIS"/>
    <property type="match status" value="1"/>
</dbReference>
<dbReference type="SUPFAM" id="SSF50494">
    <property type="entry name" value="Trypsin-like serine proteases"/>
    <property type="match status" value="1"/>
</dbReference>
<dbReference type="FunCoup" id="A0A6I8UQZ5">
    <property type="interactions" value="2"/>
</dbReference>
<dbReference type="InterPro" id="IPR033116">
    <property type="entry name" value="TRYPSIN_SER"/>
</dbReference>
<dbReference type="SMART" id="SM00020">
    <property type="entry name" value="Tryp_SPc"/>
    <property type="match status" value="1"/>
</dbReference>
<dbReference type="FunFam" id="2.40.10.10:FF:000068">
    <property type="entry name" value="transmembrane protease serine 2"/>
    <property type="match status" value="1"/>
</dbReference>
<evidence type="ECO:0000256" key="13">
    <source>
        <dbReference type="SAM" id="Phobius"/>
    </source>
</evidence>
<dbReference type="InterPro" id="IPR001314">
    <property type="entry name" value="Peptidase_S1A"/>
</dbReference>
<dbReference type="InterPro" id="IPR009003">
    <property type="entry name" value="Peptidase_S1_PA"/>
</dbReference>
<dbReference type="PRINTS" id="PR00722">
    <property type="entry name" value="CHYMOTRYPSIN"/>
</dbReference>
<gene>
    <name evidence="16" type="primary">LOC4802610</name>
</gene>
<feature type="domain" description="Peptidase S1" evidence="14">
    <location>
        <begin position="63"/>
        <end position="294"/>
    </location>
</feature>
<dbReference type="PANTHER" id="PTHR24276:SF91">
    <property type="entry name" value="AT26814P-RELATED"/>
    <property type="match status" value="1"/>
</dbReference>
<name>A0A6I8UQZ5_DROPS</name>
<comment type="similarity">
    <text evidence="2">Belongs to the peptidase S1 family.</text>
</comment>
<organism evidence="15 16">
    <name type="scientific">Drosophila pseudoobscura pseudoobscura</name>
    <name type="common">Fruit fly</name>
    <dbReference type="NCBI Taxonomy" id="46245"/>
    <lineage>
        <taxon>Eukaryota</taxon>
        <taxon>Metazoa</taxon>
        <taxon>Ecdysozoa</taxon>
        <taxon>Arthropoda</taxon>
        <taxon>Hexapoda</taxon>
        <taxon>Insecta</taxon>
        <taxon>Pterygota</taxon>
        <taxon>Neoptera</taxon>
        <taxon>Endopterygota</taxon>
        <taxon>Diptera</taxon>
        <taxon>Brachycera</taxon>
        <taxon>Muscomorpha</taxon>
        <taxon>Ephydroidea</taxon>
        <taxon>Drosophilidae</taxon>
        <taxon>Drosophila</taxon>
        <taxon>Sophophora</taxon>
    </lineage>
</organism>
<protein>
    <recommendedName>
        <fullName evidence="11">trypsin</fullName>
        <ecNumber evidence="11">3.4.21.4</ecNumber>
    </recommendedName>
</protein>
<keyword evidence="13" id="KW-1133">Transmembrane helix</keyword>
<dbReference type="Proteomes" id="UP000001819">
    <property type="component" value="Chromosome 2"/>
</dbReference>
<dbReference type="InterPro" id="IPR018114">
    <property type="entry name" value="TRYPSIN_HIS"/>
</dbReference>
<evidence type="ECO:0000256" key="12">
    <source>
        <dbReference type="RuleBase" id="RU363034"/>
    </source>
</evidence>
<evidence type="ECO:0000256" key="4">
    <source>
        <dbReference type="ARBA" id="ARBA00022670"/>
    </source>
</evidence>
<dbReference type="GO" id="GO:0006508">
    <property type="term" value="P:proteolysis"/>
    <property type="evidence" value="ECO:0007669"/>
    <property type="project" value="UniProtKB-KW"/>
</dbReference>
<evidence type="ECO:0000256" key="6">
    <source>
        <dbReference type="ARBA" id="ARBA00022801"/>
    </source>
</evidence>